<reference evidence="2 3" key="1">
    <citation type="submission" date="2018-08" db="EMBL/GenBank/DDBJ databases">
        <title>Whole genome sequence analysis of Dermacoccus abyssi bacteria isolated from Deep Mariana trench Micromonospora spp reveals genes involved in the environmental adaptation and production of secondary metabolites.</title>
        <authorList>
            <person name="Abdel-Mageed W.M."/>
            <person name="Lehri B."/>
            <person name="Nouioui I."/>
            <person name="Goodfellow I."/>
            <person name="Jaspars M."/>
            <person name="Karlyshev A."/>
        </authorList>
    </citation>
    <scope>NUCLEOTIDE SEQUENCE [LARGE SCALE GENOMIC DNA]</scope>
    <source>
        <strain evidence="2 3">MT1.1</strain>
    </source>
</reference>
<evidence type="ECO:0000313" key="3">
    <source>
        <dbReference type="Proteomes" id="UP000285376"/>
    </source>
</evidence>
<dbReference type="Proteomes" id="UP000285376">
    <property type="component" value="Unassembled WGS sequence"/>
</dbReference>
<name>A0A417Z2S5_9MICO</name>
<evidence type="ECO:0000256" key="1">
    <source>
        <dbReference type="SAM" id="MobiDB-lite"/>
    </source>
</evidence>
<dbReference type="AlphaFoldDB" id="A0A417Z2S5"/>
<feature type="region of interest" description="Disordered" evidence="1">
    <location>
        <begin position="1"/>
        <end position="60"/>
    </location>
</feature>
<accession>A0A417Z2S5</accession>
<organism evidence="2 3">
    <name type="scientific">Dermacoccus abyssi</name>
    <dbReference type="NCBI Taxonomy" id="322596"/>
    <lineage>
        <taxon>Bacteria</taxon>
        <taxon>Bacillati</taxon>
        <taxon>Actinomycetota</taxon>
        <taxon>Actinomycetes</taxon>
        <taxon>Micrococcales</taxon>
        <taxon>Dermacoccaceae</taxon>
        <taxon>Dermacoccus</taxon>
    </lineage>
</organism>
<proteinExistence type="predicted"/>
<sequence>MSRDLPEELYDEESDGVRRTLDAGGLSTRDVGRTSGRASDVVTLQPRAGQSTSMRAASSG</sequence>
<dbReference type="EMBL" id="QWLM01000012">
    <property type="protein sequence ID" value="RHW44975.1"/>
    <property type="molecule type" value="Genomic_DNA"/>
</dbReference>
<evidence type="ECO:0000313" key="2">
    <source>
        <dbReference type="EMBL" id="RHW44975.1"/>
    </source>
</evidence>
<feature type="compositionally biased region" description="Polar residues" evidence="1">
    <location>
        <begin position="48"/>
        <end position="60"/>
    </location>
</feature>
<comment type="caution">
    <text evidence="2">The sequence shown here is derived from an EMBL/GenBank/DDBJ whole genome shotgun (WGS) entry which is preliminary data.</text>
</comment>
<gene>
    <name evidence="2" type="ORF">D1832_10770</name>
</gene>
<protein>
    <submittedName>
        <fullName evidence="2">Uncharacterized protein</fullName>
    </submittedName>
</protein>